<evidence type="ECO:0000256" key="3">
    <source>
        <dbReference type="ARBA" id="ARBA00022801"/>
    </source>
</evidence>
<feature type="active site" description="Proton donor/acceptor" evidence="6">
    <location>
        <position position="166"/>
    </location>
</feature>
<dbReference type="InterPro" id="IPR007036">
    <property type="entry name" value="Aste_AspA_hybrid_dom"/>
</dbReference>
<dbReference type="Gene3D" id="3.40.630.10">
    <property type="entry name" value="Zn peptidases"/>
    <property type="match status" value="1"/>
</dbReference>
<dbReference type="Pfam" id="PF24827">
    <property type="entry name" value="AstE_AspA_cat"/>
    <property type="match status" value="1"/>
</dbReference>
<dbReference type="HAMAP" id="MF_00704">
    <property type="entry name" value="Aspartoacylase"/>
    <property type="match status" value="1"/>
</dbReference>
<feature type="binding site" evidence="5 7">
    <location>
        <position position="15"/>
    </location>
    <ligand>
        <name>Zn(2+)</name>
        <dbReference type="ChEBI" id="CHEBI:29105"/>
    </ligand>
</feature>
<feature type="binding site" evidence="5">
    <location>
        <position position="277"/>
    </location>
    <ligand>
        <name>substrate</name>
    </ligand>
</feature>
<evidence type="ECO:0000256" key="1">
    <source>
        <dbReference type="ARBA" id="ARBA00006173"/>
    </source>
</evidence>
<feature type="domain" description="Succinylglutamate desuccinylase/Aspartoacylase catalytic" evidence="9">
    <location>
        <begin position="6"/>
        <end position="194"/>
    </location>
</feature>
<keyword evidence="11" id="KW-1185">Reference proteome</keyword>
<keyword evidence="2 5" id="KW-0479">Metal-binding</keyword>
<dbReference type="PANTHER" id="PTHR15162">
    <property type="entry name" value="ASPARTOACYLASE"/>
    <property type="match status" value="1"/>
</dbReference>
<comment type="catalytic activity">
    <reaction evidence="5">
        <text>an N-acyl-L-aspartate + H2O = a carboxylate + L-aspartate</text>
        <dbReference type="Rhea" id="RHEA:10872"/>
        <dbReference type="ChEBI" id="CHEBI:15377"/>
        <dbReference type="ChEBI" id="CHEBI:29067"/>
        <dbReference type="ChEBI" id="CHEBI:29991"/>
        <dbReference type="ChEBI" id="CHEBI:58497"/>
        <dbReference type="EC" id="3.5.1.15"/>
    </reaction>
</comment>
<proteinExistence type="inferred from homology"/>
<dbReference type="GO" id="GO:0008270">
    <property type="term" value="F:zinc ion binding"/>
    <property type="evidence" value="ECO:0007669"/>
    <property type="project" value="UniProtKB-UniRule"/>
</dbReference>
<feature type="binding site" evidence="5">
    <location>
        <position position="57"/>
    </location>
    <ligand>
        <name>substrate</name>
    </ligand>
</feature>
<dbReference type="InterPro" id="IPR050178">
    <property type="entry name" value="AspA/AstE_fam"/>
</dbReference>
<dbReference type="InterPro" id="IPR016708">
    <property type="entry name" value="Aspartoacylase"/>
</dbReference>
<accession>A0A1Z4JAM4</accession>
<dbReference type="AlphaFoldDB" id="A0A1Z4JAM4"/>
<dbReference type="PIRSF" id="PIRSF018001">
    <property type="entry name" value="Aspartoacylase"/>
    <property type="match status" value="1"/>
</dbReference>
<feature type="binding site" evidence="5">
    <location>
        <position position="166"/>
    </location>
    <ligand>
        <name>substrate</name>
    </ligand>
</feature>
<name>A0A1Z4JAM4_LEPBY</name>
<dbReference type="EC" id="3.5.1.15" evidence="5"/>
<evidence type="ECO:0000313" key="11">
    <source>
        <dbReference type="Proteomes" id="UP000217895"/>
    </source>
</evidence>
<dbReference type="Gene3D" id="2.20.25.160">
    <property type="match status" value="1"/>
</dbReference>
<dbReference type="GO" id="GO:0005829">
    <property type="term" value="C:cytosol"/>
    <property type="evidence" value="ECO:0007669"/>
    <property type="project" value="TreeGrafter"/>
</dbReference>
<dbReference type="GO" id="GO:0016788">
    <property type="term" value="F:hydrolase activity, acting on ester bonds"/>
    <property type="evidence" value="ECO:0007669"/>
    <property type="project" value="InterPro"/>
</dbReference>
<evidence type="ECO:0000313" key="10">
    <source>
        <dbReference type="EMBL" id="BAY53763.1"/>
    </source>
</evidence>
<dbReference type="NCBIfam" id="NF002601">
    <property type="entry name" value="PRK02259.1"/>
    <property type="match status" value="1"/>
</dbReference>
<evidence type="ECO:0000259" key="9">
    <source>
        <dbReference type="Pfam" id="PF24827"/>
    </source>
</evidence>
<reference evidence="10 11" key="1">
    <citation type="submission" date="2017-06" db="EMBL/GenBank/DDBJ databases">
        <title>Genome sequencing of cyanobaciteial culture collection at National Institute for Environmental Studies (NIES).</title>
        <authorList>
            <person name="Hirose Y."/>
            <person name="Shimura Y."/>
            <person name="Fujisawa T."/>
            <person name="Nakamura Y."/>
            <person name="Kawachi M."/>
        </authorList>
    </citation>
    <scope>NUCLEOTIDE SEQUENCE [LARGE SCALE GENOMIC DNA]</scope>
    <source>
        <strain evidence="10 11">NIES-2135</strain>
    </source>
</reference>
<dbReference type="EMBL" id="AP018203">
    <property type="protein sequence ID" value="BAY53763.1"/>
    <property type="molecule type" value="Genomic_DNA"/>
</dbReference>
<evidence type="ECO:0000256" key="2">
    <source>
        <dbReference type="ARBA" id="ARBA00022723"/>
    </source>
</evidence>
<dbReference type="CDD" id="cd06909">
    <property type="entry name" value="M14_ASPA"/>
    <property type="match status" value="1"/>
</dbReference>
<evidence type="ECO:0000259" key="8">
    <source>
        <dbReference type="Pfam" id="PF04952"/>
    </source>
</evidence>
<gene>
    <name evidence="10" type="ORF">NIES2135_05740</name>
</gene>
<evidence type="ECO:0000256" key="5">
    <source>
        <dbReference type="HAMAP-Rule" id="MF_00704"/>
    </source>
</evidence>
<evidence type="ECO:0000256" key="6">
    <source>
        <dbReference type="PIRSR" id="PIRSR018001-1"/>
    </source>
</evidence>
<evidence type="ECO:0000256" key="7">
    <source>
        <dbReference type="PIRSR" id="PIRSR018001-3"/>
    </source>
</evidence>
<sequence length="298" mass="33749">MSKLIRRVAIVGGTHGNEWTGVYLVKKFQQFPALTTRSSFETITLLANPKAIELNRRYIDQDLNRSFASEDLLNPKLINYENQRARDIVAQLGSRDQPQVDVIIDLHSTTSNMGLTILPSTPDPFNLRLSAYLSQIYPDVRVALGMNCTQDAPLLRSLSPLGFTIEVGAVAQSVLNADLFLKTEQLIYAVLDYIEALNQGKPLDVPSRLTLYQAIEAIDYPRDAIGNLQAFIHPDRQFKDYEPLQPDEPIFLTFAGESIRYQGNSTVFPIFINEAAYYEKQIAMILTEKREIELDKEY</sequence>
<dbReference type="Pfam" id="PF04952">
    <property type="entry name" value="AstE_AspA_hybrid"/>
    <property type="match status" value="1"/>
</dbReference>
<dbReference type="GO" id="GO:0019807">
    <property type="term" value="F:aspartoacylase activity"/>
    <property type="evidence" value="ECO:0007669"/>
    <property type="project" value="UniProtKB-UniRule"/>
</dbReference>
<dbReference type="InterPro" id="IPR055438">
    <property type="entry name" value="AstE_AspA_cat"/>
</dbReference>
<feature type="binding site" evidence="5 7">
    <location>
        <position position="18"/>
    </location>
    <ligand>
        <name>Zn(2+)</name>
        <dbReference type="ChEBI" id="CHEBI:29105"/>
    </ligand>
</feature>
<evidence type="ECO:0000256" key="4">
    <source>
        <dbReference type="ARBA" id="ARBA00022833"/>
    </source>
</evidence>
<organism evidence="10 11">
    <name type="scientific">Leptolyngbya boryana NIES-2135</name>
    <dbReference type="NCBI Taxonomy" id="1973484"/>
    <lineage>
        <taxon>Bacteria</taxon>
        <taxon>Bacillati</taxon>
        <taxon>Cyanobacteriota</taxon>
        <taxon>Cyanophyceae</taxon>
        <taxon>Leptolyngbyales</taxon>
        <taxon>Leptolyngbyaceae</taxon>
        <taxon>Leptolyngbya group</taxon>
        <taxon>Leptolyngbya</taxon>
    </lineage>
</organism>
<comment type="similarity">
    <text evidence="1 5">Belongs to the AspA/AstE family. Aspartoacylase subfamily.</text>
</comment>
<feature type="binding site" evidence="5">
    <location>
        <begin position="64"/>
        <end position="65"/>
    </location>
    <ligand>
        <name>substrate</name>
    </ligand>
</feature>
<feature type="domain" description="AstE/AspA barrel-sandwich hybrid" evidence="8">
    <location>
        <begin position="208"/>
        <end position="289"/>
    </location>
</feature>
<feature type="binding site" evidence="5 7">
    <location>
        <position position="107"/>
    </location>
    <ligand>
        <name>Zn(2+)</name>
        <dbReference type="ChEBI" id="CHEBI:29105"/>
    </ligand>
</feature>
<dbReference type="Proteomes" id="UP000217895">
    <property type="component" value="Chromosome"/>
</dbReference>
<keyword evidence="4 5" id="KW-0862">Zinc</keyword>
<dbReference type="SUPFAM" id="SSF53187">
    <property type="entry name" value="Zn-dependent exopeptidases"/>
    <property type="match status" value="1"/>
</dbReference>
<keyword evidence="3 5" id="KW-0378">Hydrolase</keyword>
<protein>
    <recommendedName>
        <fullName evidence="5">Probable aspartoacylase</fullName>
        <ecNumber evidence="5">3.5.1.15</ecNumber>
    </recommendedName>
</protein>
<dbReference type="PANTHER" id="PTHR15162:SF7">
    <property type="entry name" value="SUCCINYLGLUTAMATE DESUCCINYLASE"/>
    <property type="match status" value="1"/>
</dbReference>
<comment type="cofactor">
    <cofactor evidence="5 7">
        <name>Zn(2+)</name>
        <dbReference type="ChEBI" id="CHEBI:29105"/>
    </cofactor>
    <text evidence="5 7">Binds 1 zinc ion per subunit.</text>
</comment>